<name>A0A0J7NEB3_LASNI</name>
<dbReference type="PANTHER" id="PTHR14918">
    <property type="entry name" value="KICSTOR COMPLEX PROTEIN SZT2"/>
    <property type="match status" value="1"/>
</dbReference>
<comment type="caution">
    <text evidence="2">The sequence shown here is derived from an EMBL/GenBank/DDBJ whole genome shotgun (WGS) entry which is preliminary data.</text>
</comment>
<feature type="region of interest" description="Disordered" evidence="1">
    <location>
        <begin position="201"/>
        <end position="224"/>
    </location>
</feature>
<organism evidence="2 3">
    <name type="scientific">Lasius niger</name>
    <name type="common">Black garden ant</name>
    <dbReference type="NCBI Taxonomy" id="67767"/>
    <lineage>
        <taxon>Eukaryota</taxon>
        <taxon>Metazoa</taxon>
        <taxon>Ecdysozoa</taxon>
        <taxon>Arthropoda</taxon>
        <taxon>Hexapoda</taxon>
        <taxon>Insecta</taxon>
        <taxon>Pterygota</taxon>
        <taxon>Neoptera</taxon>
        <taxon>Endopterygota</taxon>
        <taxon>Hymenoptera</taxon>
        <taxon>Apocrita</taxon>
        <taxon>Aculeata</taxon>
        <taxon>Formicoidea</taxon>
        <taxon>Formicidae</taxon>
        <taxon>Formicinae</taxon>
        <taxon>Lasius</taxon>
        <taxon>Lasius</taxon>
    </lineage>
</organism>
<evidence type="ECO:0000313" key="3">
    <source>
        <dbReference type="Proteomes" id="UP000036403"/>
    </source>
</evidence>
<reference evidence="2 3" key="1">
    <citation type="submission" date="2015-04" db="EMBL/GenBank/DDBJ databases">
        <title>Lasius niger genome sequencing.</title>
        <authorList>
            <person name="Konorov E.A."/>
            <person name="Nikitin M.A."/>
            <person name="Kirill M.V."/>
            <person name="Chang P."/>
        </authorList>
    </citation>
    <scope>NUCLEOTIDE SEQUENCE [LARGE SCALE GENOMIC DNA]</scope>
    <source>
        <tissue evidence="2">Whole</tissue>
    </source>
</reference>
<proteinExistence type="predicted"/>
<feature type="region of interest" description="Disordered" evidence="1">
    <location>
        <begin position="261"/>
        <end position="294"/>
    </location>
</feature>
<dbReference type="PaxDb" id="67767-A0A0J7NEB3"/>
<dbReference type="EMBL" id="LBMM01006150">
    <property type="protein sequence ID" value="KMQ90875.1"/>
    <property type="molecule type" value="Genomic_DNA"/>
</dbReference>
<dbReference type="InterPro" id="IPR033228">
    <property type="entry name" value="SZT2"/>
</dbReference>
<gene>
    <name evidence="2" type="ORF">RF55_9318</name>
</gene>
<dbReference type="OrthoDB" id="43547at2759"/>
<accession>A0A0J7NEB3</accession>
<keyword evidence="3" id="KW-1185">Reference proteome</keyword>
<dbReference type="STRING" id="67767.A0A0J7NEB3"/>
<feature type="non-terminal residue" evidence="2">
    <location>
        <position position="1"/>
    </location>
</feature>
<evidence type="ECO:0000256" key="1">
    <source>
        <dbReference type="SAM" id="MobiDB-lite"/>
    </source>
</evidence>
<evidence type="ECO:0000313" key="2">
    <source>
        <dbReference type="EMBL" id="KMQ90875.1"/>
    </source>
</evidence>
<dbReference type="GO" id="GO:0005777">
    <property type="term" value="C:peroxisome"/>
    <property type="evidence" value="ECO:0007669"/>
    <property type="project" value="InterPro"/>
</dbReference>
<dbReference type="AlphaFoldDB" id="A0A0J7NEB3"/>
<dbReference type="PANTHER" id="PTHR14918:SF3">
    <property type="entry name" value="KICSTOR COMPLEX PROTEIN SZT2"/>
    <property type="match status" value="1"/>
</dbReference>
<sequence length="486" mass="55859">FVLSFVDVCDKIQINMHLHSFTYDFHLRCIHSYIAGTGLWSLQQGYHLTHFIDDFIKYYSKAPNYARNLIYSDVITIRNIAIPARTLYSYLLSHEKEYNMRVFVMSGELQESHDNEYVLIKLQSTPLVSYCDAHDTRYTDDFDVALIVSRVEQSPQMEKTEITLKYYLMLTSKRELYPKREVENNKLGKFRTVYSVGKSTTGSYTESPMVDSSPVSGQISRPFTRDNSRTELCIDQQERIVLDSNGMTIKDSDVKMTNYNIHNNLAPTPPPVPNSPLAQNSSVNSSSSSSSPHLVQIRQESVNYLGYYSSHEQLMQQMIMSQAHAARQHITNMVERGALQCRTHLLWDKLLENKSSMTYTEFSELCSLAHVESLPNLDPRLGPLVNQPISWYQALSKVLQNKYQEHHKQFITSDGNVTHHLILHPTLLQAFMMLTIDLHTSRGDLCAVYRKSTEINIPMNMEEVYALVEGFVNACCFHLWMGLCSQ</sequence>
<dbReference type="Proteomes" id="UP000036403">
    <property type="component" value="Unassembled WGS sequence"/>
</dbReference>
<feature type="compositionally biased region" description="Low complexity" evidence="1">
    <location>
        <begin position="280"/>
        <end position="291"/>
    </location>
</feature>
<protein>
    <submittedName>
        <fullName evidence="2">Protein szt2-like protein</fullName>
    </submittedName>
</protein>